<dbReference type="RefSeq" id="WP_007343248.1">
    <property type="nucleotide sequence ID" value="NZ_GL878494.1"/>
</dbReference>
<proteinExistence type="predicted"/>
<keyword evidence="3" id="KW-1185">Reference proteome</keyword>
<dbReference type="AlphaFoldDB" id="F2BET6"/>
<feature type="chain" id="PRO_5003274196" description="Secreted protein" evidence="1">
    <location>
        <begin position="19"/>
        <end position="148"/>
    </location>
</feature>
<dbReference type="EMBL" id="AFAY01000046">
    <property type="protein sequence ID" value="EGF09991.1"/>
    <property type="molecule type" value="Genomic_DNA"/>
</dbReference>
<evidence type="ECO:0000256" key="1">
    <source>
        <dbReference type="SAM" id="SignalP"/>
    </source>
</evidence>
<name>F2BET6_9NEIS</name>
<keyword evidence="1" id="KW-0732">Signal</keyword>
<dbReference type="STRING" id="267212.GCA_001063965_01522"/>
<dbReference type="Proteomes" id="UP000004105">
    <property type="component" value="Unassembled WGS sequence"/>
</dbReference>
<protein>
    <recommendedName>
        <fullName evidence="4">Secreted protein</fullName>
    </recommendedName>
</protein>
<organism evidence="2 3">
    <name type="scientific">Neisseria bacilliformis ATCC BAA-1200</name>
    <dbReference type="NCBI Taxonomy" id="888742"/>
    <lineage>
        <taxon>Bacteria</taxon>
        <taxon>Pseudomonadati</taxon>
        <taxon>Pseudomonadota</taxon>
        <taxon>Betaproteobacteria</taxon>
        <taxon>Neisseriales</taxon>
        <taxon>Neisseriaceae</taxon>
        <taxon>Neisseria</taxon>
    </lineage>
</organism>
<feature type="signal peptide" evidence="1">
    <location>
        <begin position="1"/>
        <end position="18"/>
    </location>
</feature>
<gene>
    <name evidence="2" type="ORF">HMPREF9123_2243</name>
</gene>
<evidence type="ECO:0000313" key="3">
    <source>
        <dbReference type="Proteomes" id="UP000004105"/>
    </source>
</evidence>
<accession>F2BET6</accession>
<comment type="caution">
    <text evidence="2">The sequence shown here is derived from an EMBL/GenBank/DDBJ whole genome shotgun (WGS) entry which is preliminary data.</text>
</comment>
<sequence>MKILTAFLLALLTTHAAAQPPAADALKLPENVRIITAQNCRNEILRMDVLFRTYLGFCPQSDVMKLAGSDKWLNNAFQRQGYLIEDCKQHGGLNPEKAIASIPNLSPLMDLAEREPEPSDAEIAAKAAPFCTANRAAFQRLMEWHNPQ</sequence>
<reference evidence="2 3" key="1">
    <citation type="submission" date="2011-02" db="EMBL/GenBank/DDBJ databases">
        <authorList>
            <person name="Muzny D."/>
            <person name="Qin X."/>
            <person name="Deng J."/>
            <person name="Jiang H."/>
            <person name="Liu Y."/>
            <person name="Qu J."/>
            <person name="Song X.-Z."/>
            <person name="Zhang L."/>
            <person name="Thornton R."/>
            <person name="Coyle M."/>
            <person name="Francisco L."/>
            <person name="Jackson L."/>
            <person name="Javaid M."/>
            <person name="Korchina V."/>
            <person name="Kovar C."/>
            <person name="Mata R."/>
            <person name="Mathew T."/>
            <person name="Ngo R."/>
            <person name="Nguyen L."/>
            <person name="Nguyen N."/>
            <person name="Okwuonu G."/>
            <person name="Ongeri F."/>
            <person name="Pham C."/>
            <person name="Simmons D."/>
            <person name="Wilczek-Boney K."/>
            <person name="Hale W."/>
            <person name="Jakkamsetti A."/>
            <person name="Pham P."/>
            <person name="Ruth R."/>
            <person name="San Lucas F."/>
            <person name="Warren J."/>
            <person name="Zhang J."/>
            <person name="Zhao Z."/>
            <person name="Zhou C."/>
            <person name="Zhu D."/>
            <person name="Lee S."/>
            <person name="Bess C."/>
            <person name="Blankenburg K."/>
            <person name="Forbes L."/>
            <person name="Fu Q."/>
            <person name="Gubbala S."/>
            <person name="Hirani K."/>
            <person name="Jayaseelan J.C."/>
            <person name="Lara F."/>
            <person name="Munidasa M."/>
            <person name="Palculict T."/>
            <person name="Patil S."/>
            <person name="Pu L.-L."/>
            <person name="Saada N."/>
            <person name="Tang L."/>
            <person name="Weissenberger G."/>
            <person name="Zhu Y."/>
            <person name="Hemphill L."/>
            <person name="Shang Y."/>
            <person name="Youmans B."/>
            <person name="Ayvaz T."/>
            <person name="Ross M."/>
            <person name="Santibanez J."/>
            <person name="Aqrawi P."/>
            <person name="Gross S."/>
            <person name="Joshi V."/>
            <person name="Fowler G."/>
            <person name="Nazareth L."/>
            <person name="Reid J."/>
            <person name="Worley K."/>
            <person name="Petrosino J."/>
            <person name="Highlander S."/>
            <person name="Gibbs R."/>
        </authorList>
    </citation>
    <scope>NUCLEOTIDE SEQUENCE [LARGE SCALE GENOMIC DNA]</scope>
    <source>
        <strain evidence="2 3">ATCC BAA-1200</strain>
    </source>
</reference>
<evidence type="ECO:0008006" key="4">
    <source>
        <dbReference type="Google" id="ProtNLM"/>
    </source>
</evidence>
<evidence type="ECO:0000313" key="2">
    <source>
        <dbReference type="EMBL" id="EGF09991.1"/>
    </source>
</evidence>
<dbReference type="HOGENOM" id="CLU_1756897_0_0_4"/>